<dbReference type="AlphaFoldDB" id="A0A6S6UNH2"/>
<sequence>MADSILKALLFSVLFLFTSVLSADVYRWTDASGRTVFGDSPPEQSKALPVELPTLTVADSYSDGKQENKPAASAEAKDEEDAENETVEYKQFAVTSPEKDSVVRANNGNIMVRLALEPALQKGHGIVVYLDGKQVASGDSSVFSLESVDRGKHSVFAVLHDENDDVLKNTEAVSFNLLRHSVLK</sequence>
<feature type="compositionally biased region" description="Acidic residues" evidence="1">
    <location>
        <begin position="77"/>
        <end position="86"/>
    </location>
</feature>
<dbReference type="InterPro" id="IPR025392">
    <property type="entry name" value="DUF4124"/>
</dbReference>
<protein>
    <recommendedName>
        <fullName evidence="2">DUF4124 domain-containing protein</fullName>
    </recommendedName>
</protein>
<evidence type="ECO:0000256" key="1">
    <source>
        <dbReference type="SAM" id="MobiDB-lite"/>
    </source>
</evidence>
<accession>A0A6S6UNH2</accession>
<evidence type="ECO:0000313" key="3">
    <source>
        <dbReference type="EMBL" id="CAA6830223.1"/>
    </source>
</evidence>
<feature type="region of interest" description="Disordered" evidence="1">
    <location>
        <begin position="59"/>
        <end position="87"/>
    </location>
</feature>
<proteinExistence type="predicted"/>
<dbReference type="Pfam" id="PF13511">
    <property type="entry name" value="DUF4124"/>
    <property type="match status" value="1"/>
</dbReference>
<evidence type="ECO:0000259" key="2">
    <source>
        <dbReference type="Pfam" id="PF13511"/>
    </source>
</evidence>
<gene>
    <name evidence="3" type="ORF">HELGO_WM24264</name>
</gene>
<name>A0A6S6UNH2_9GAMM</name>
<feature type="domain" description="DUF4124" evidence="2">
    <location>
        <begin position="14"/>
        <end position="59"/>
    </location>
</feature>
<organism evidence="3">
    <name type="scientific">uncultured Thiotrichaceae bacterium</name>
    <dbReference type="NCBI Taxonomy" id="298394"/>
    <lineage>
        <taxon>Bacteria</taxon>
        <taxon>Pseudomonadati</taxon>
        <taxon>Pseudomonadota</taxon>
        <taxon>Gammaproteobacteria</taxon>
        <taxon>Thiotrichales</taxon>
        <taxon>Thiotrichaceae</taxon>
        <taxon>environmental samples</taxon>
    </lineage>
</organism>
<reference evidence="3" key="1">
    <citation type="submission" date="2020-01" db="EMBL/GenBank/DDBJ databases">
        <authorList>
            <person name="Meier V. D."/>
            <person name="Meier V D."/>
        </authorList>
    </citation>
    <scope>NUCLEOTIDE SEQUENCE</scope>
    <source>
        <strain evidence="3">HLG_WM_MAG_09</strain>
    </source>
</reference>
<dbReference type="EMBL" id="CACVAT010000568">
    <property type="protein sequence ID" value="CAA6830223.1"/>
    <property type="molecule type" value="Genomic_DNA"/>
</dbReference>